<dbReference type="RefSeq" id="XP_056475476.1">
    <property type="nucleotide sequence ID" value="XM_056619317.1"/>
</dbReference>
<dbReference type="OrthoDB" id="2017365at2759"/>
<dbReference type="InterPro" id="IPR050800">
    <property type="entry name" value="ARTD/PARP"/>
</dbReference>
<dbReference type="GO" id="GO:0005730">
    <property type="term" value="C:nucleolus"/>
    <property type="evidence" value="ECO:0007669"/>
    <property type="project" value="TreeGrafter"/>
</dbReference>
<dbReference type="PROSITE" id="PS51059">
    <property type="entry name" value="PARP_CATALYTIC"/>
    <property type="match status" value="1"/>
</dbReference>
<dbReference type="EMBL" id="JAPQKI010000005">
    <property type="protein sequence ID" value="KAJ5099822.1"/>
    <property type="molecule type" value="Genomic_DNA"/>
</dbReference>
<evidence type="ECO:0000256" key="4">
    <source>
        <dbReference type="ARBA" id="ARBA00033987"/>
    </source>
</evidence>
<name>A0A9W9FGL9_9EURO</name>
<dbReference type="GO" id="GO:0003950">
    <property type="term" value="F:NAD+ poly-ADP-ribosyltransferase activity"/>
    <property type="evidence" value="ECO:0007669"/>
    <property type="project" value="UniProtKB-UniRule"/>
</dbReference>
<dbReference type="GO" id="GO:1990404">
    <property type="term" value="F:NAD+-protein mono-ADP-ribosyltransferase activity"/>
    <property type="evidence" value="ECO:0007669"/>
    <property type="project" value="TreeGrafter"/>
</dbReference>
<protein>
    <recommendedName>
        <fullName evidence="5">Poly [ADP-ribose] polymerase</fullName>
        <shortName evidence="5">PARP</shortName>
        <ecNumber evidence="5">2.4.2.-</ecNumber>
    </recommendedName>
</protein>
<feature type="domain" description="PARP catalytic" evidence="6">
    <location>
        <begin position="1"/>
        <end position="186"/>
    </location>
</feature>
<reference evidence="7" key="2">
    <citation type="journal article" date="2023" name="IMA Fungus">
        <title>Comparative genomic study of the Penicillium genus elucidates a diverse pangenome and 15 lateral gene transfer events.</title>
        <authorList>
            <person name="Petersen C."/>
            <person name="Sorensen T."/>
            <person name="Nielsen M.R."/>
            <person name="Sondergaard T.E."/>
            <person name="Sorensen J.L."/>
            <person name="Fitzpatrick D.A."/>
            <person name="Frisvad J.C."/>
            <person name="Nielsen K.L."/>
        </authorList>
    </citation>
    <scope>NUCLEOTIDE SEQUENCE</scope>
    <source>
        <strain evidence="7">IBT 30761</strain>
    </source>
</reference>
<reference evidence="7" key="1">
    <citation type="submission" date="2022-11" db="EMBL/GenBank/DDBJ databases">
        <authorList>
            <person name="Petersen C."/>
        </authorList>
    </citation>
    <scope>NUCLEOTIDE SEQUENCE</scope>
    <source>
        <strain evidence="7">IBT 30761</strain>
    </source>
</reference>
<dbReference type="AlphaFoldDB" id="A0A9W9FGL9"/>
<keyword evidence="1 5" id="KW-0328">Glycosyltransferase</keyword>
<dbReference type="Pfam" id="PF00644">
    <property type="entry name" value="PARP"/>
    <property type="match status" value="1"/>
</dbReference>
<evidence type="ECO:0000256" key="3">
    <source>
        <dbReference type="ARBA" id="ARBA00023027"/>
    </source>
</evidence>
<dbReference type="GO" id="GO:0006302">
    <property type="term" value="P:double-strand break repair"/>
    <property type="evidence" value="ECO:0007669"/>
    <property type="project" value="TreeGrafter"/>
</dbReference>
<dbReference type="SUPFAM" id="SSF56399">
    <property type="entry name" value="ADP-ribosylation"/>
    <property type="match status" value="1"/>
</dbReference>
<dbReference type="InterPro" id="IPR012317">
    <property type="entry name" value="Poly(ADP-ribose)pol_cat_dom"/>
</dbReference>
<gene>
    <name evidence="7" type="ORF">N7532_006823</name>
</gene>
<organism evidence="7 8">
    <name type="scientific">Penicillium argentinense</name>
    <dbReference type="NCBI Taxonomy" id="1131581"/>
    <lineage>
        <taxon>Eukaryota</taxon>
        <taxon>Fungi</taxon>
        <taxon>Dikarya</taxon>
        <taxon>Ascomycota</taxon>
        <taxon>Pezizomycotina</taxon>
        <taxon>Eurotiomycetes</taxon>
        <taxon>Eurotiomycetidae</taxon>
        <taxon>Eurotiales</taxon>
        <taxon>Aspergillaceae</taxon>
        <taxon>Penicillium</taxon>
    </lineage>
</organism>
<dbReference type="GeneID" id="81358296"/>
<comment type="catalytic activity">
    <reaction evidence="4">
        <text>NAD(+) + (ADP-D-ribosyl)n-acceptor = nicotinamide + (ADP-D-ribosyl)n+1-acceptor + H(+).</text>
        <dbReference type="EC" id="2.4.2.30"/>
    </reaction>
</comment>
<proteinExistence type="predicted"/>
<evidence type="ECO:0000259" key="6">
    <source>
        <dbReference type="PROSITE" id="PS51059"/>
    </source>
</evidence>
<evidence type="ECO:0000256" key="1">
    <source>
        <dbReference type="ARBA" id="ARBA00022676"/>
    </source>
</evidence>
<dbReference type="GO" id="GO:0070212">
    <property type="term" value="P:protein poly-ADP-ribosylation"/>
    <property type="evidence" value="ECO:0007669"/>
    <property type="project" value="TreeGrafter"/>
</dbReference>
<dbReference type="Gene3D" id="3.90.228.10">
    <property type="match status" value="1"/>
</dbReference>
<comment type="caution">
    <text evidence="7">The sequence shown here is derived from an EMBL/GenBank/DDBJ whole genome shotgun (WGS) entry which is preliminary data.</text>
</comment>
<evidence type="ECO:0000256" key="2">
    <source>
        <dbReference type="ARBA" id="ARBA00022679"/>
    </source>
</evidence>
<keyword evidence="8" id="KW-1185">Reference proteome</keyword>
<keyword evidence="2 5" id="KW-0808">Transferase</keyword>
<dbReference type="PANTHER" id="PTHR10459">
    <property type="entry name" value="DNA LIGASE"/>
    <property type="match status" value="1"/>
</dbReference>
<evidence type="ECO:0000256" key="5">
    <source>
        <dbReference type="RuleBase" id="RU362114"/>
    </source>
</evidence>
<evidence type="ECO:0000313" key="7">
    <source>
        <dbReference type="EMBL" id="KAJ5099822.1"/>
    </source>
</evidence>
<dbReference type="PANTHER" id="PTHR10459:SF60">
    <property type="entry name" value="POLY [ADP-RIBOSE] POLYMERASE 2"/>
    <property type="match status" value="1"/>
</dbReference>
<dbReference type="Proteomes" id="UP001149074">
    <property type="component" value="Unassembled WGS sequence"/>
</dbReference>
<evidence type="ECO:0000313" key="8">
    <source>
        <dbReference type="Proteomes" id="UP001149074"/>
    </source>
</evidence>
<keyword evidence="3 5" id="KW-0520">NAD</keyword>
<accession>A0A9W9FGL9</accession>
<sequence>MSIFRIERDGEAKRFRHFQTSHASQVGERRLLWHGSPSVNFIGILSQGLRGNAQHKALPGRQGSIFFADIADKSTGYSLKSNSASMVILLLLCEVELGKGLTPNTVRGSIAYLSPGSTDYNRWCDAGKVHPDLKGILMPDVSGGHSSATRSAYTTGGHKEWVVSDPAQVRQRYLFQVKVTTGGYYY</sequence>
<dbReference type="EC" id="2.4.2.-" evidence="5"/>